<name>A0A7C8MKD4_9PLEO</name>
<feature type="compositionally biased region" description="Polar residues" evidence="1">
    <location>
        <begin position="14"/>
        <end position="24"/>
    </location>
</feature>
<dbReference type="OrthoDB" id="3790813at2759"/>
<protein>
    <submittedName>
        <fullName evidence="2">Uncharacterized protein</fullName>
    </submittedName>
</protein>
<evidence type="ECO:0000256" key="1">
    <source>
        <dbReference type="SAM" id="MobiDB-lite"/>
    </source>
</evidence>
<evidence type="ECO:0000313" key="3">
    <source>
        <dbReference type="Proteomes" id="UP000481861"/>
    </source>
</evidence>
<organism evidence="2 3">
    <name type="scientific">Massariosphaeria phaeospora</name>
    <dbReference type="NCBI Taxonomy" id="100035"/>
    <lineage>
        <taxon>Eukaryota</taxon>
        <taxon>Fungi</taxon>
        <taxon>Dikarya</taxon>
        <taxon>Ascomycota</taxon>
        <taxon>Pezizomycotina</taxon>
        <taxon>Dothideomycetes</taxon>
        <taxon>Pleosporomycetidae</taxon>
        <taxon>Pleosporales</taxon>
        <taxon>Pleosporales incertae sedis</taxon>
        <taxon>Massariosphaeria</taxon>
    </lineage>
</organism>
<gene>
    <name evidence="2" type="ORF">BDV95DRAFT_484651</name>
</gene>
<dbReference type="EMBL" id="JAADJZ010000004">
    <property type="protein sequence ID" value="KAF2875542.1"/>
    <property type="molecule type" value="Genomic_DNA"/>
</dbReference>
<proteinExistence type="predicted"/>
<feature type="region of interest" description="Disordered" evidence="1">
    <location>
        <begin position="1"/>
        <end position="64"/>
    </location>
</feature>
<accession>A0A7C8MKD4</accession>
<feature type="compositionally biased region" description="Polar residues" evidence="1">
    <location>
        <begin position="31"/>
        <end position="54"/>
    </location>
</feature>
<sequence>MPSSLVTRPITPLSEPSSRPATSPFTPPRSVCTTNPSTPAESVTSAETSLSFSDETPVFTDDDATTVSFPPRIDMIPSETNGTILNDVVWAIKSPTKTATDFAHSAHRRARSLDWGTLKGKLEDLKDRASYEVGDRLNRAFEGHDAVELGNKVVDLLPSVSLPNSHQIGKAMDSLGDAIQGFMERNPPQSHSEDINAQVTEWQFARSMGGKARRALVSQGICKPFQIVPTQRNSQWQMALNQALATLFHCMQNNPGQLTDMKPLWIGDRRKKVWRLVIDTGCTDLEEVDGDFVETPEYLHTGFELSEACGCISVKDYTRETVGVEEDWELVERC</sequence>
<comment type="caution">
    <text evidence="2">The sequence shown here is derived from an EMBL/GenBank/DDBJ whole genome shotgun (WGS) entry which is preliminary data.</text>
</comment>
<keyword evidence="3" id="KW-1185">Reference proteome</keyword>
<dbReference type="Proteomes" id="UP000481861">
    <property type="component" value="Unassembled WGS sequence"/>
</dbReference>
<dbReference type="AlphaFoldDB" id="A0A7C8MKD4"/>
<evidence type="ECO:0000313" key="2">
    <source>
        <dbReference type="EMBL" id="KAF2875542.1"/>
    </source>
</evidence>
<reference evidence="2 3" key="1">
    <citation type="submission" date="2020-01" db="EMBL/GenBank/DDBJ databases">
        <authorList>
            <consortium name="DOE Joint Genome Institute"/>
            <person name="Haridas S."/>
            <person name="Albert R."/>
            <person name="Binder M."/>
            <person name="Bloem J."/>
            <person name="Labutti K."/>
            <person name="Salamov A."/>
            <person name="Andreopoulos B."/>
            <person name="Baker S.E."/>
            <person name="Barry K."/>
            <person name="Bills G."/>
            <person name="Bluhm B.H."/>
            <person name="Cannon C."/>
            <person name="Castanera R."/>
            <person name="Culley D.E."/>
            <person name="Daum C."/>
            <person name="Ezra D."/>
            <person name="Gonzalez J.B."/>
            <person name="Henrissat B."/>
            <person name="Kuo A."/>
            <person name="Liang C."/>
            <person name="Lipzen A."/>
            <person name="Lutzoni F."/>
            <person name="Magnuson J."/>
            <person name="Mondo S."/>
            <person name="Nolan M."/>
            <person name="Ohm R."/>
            <person name="Pangilinan J."/>
            <person name="Park H.-J.H."/>
            <person name="Ramirez L."/>
            <person name="Alfaro M."/>
            <person name="Sun H."/>
            <person name="Tritt A."/>
            <person name="Yoshinaga Y."/>
            <person name="Zwiers L.-H.L."/>
            <person name="Turgeon B.G."/>
            <person name="Goodwin S.B."/>
            <person name="Spatafora J.W."/>
            <person name="Crous P.W."/>
            <person name="Grigoriev I.V."/>
        </authorList>
    </citation>
    <scope>NUCLEOTIDE SEQUENCE [LARGE SCALE GENOMIC DNA]</scope>
    <source>
        <strain evidence="2 3">CBS 611.86</strain>
    </source>
</reference>